<keyword evidence="3" id="KW-0274">FAD</keyword>
<evidence type="ECO:0000256" key="2">
    <source>
        <dbReference type="ARBA" id="ARBA00022630"/>
    </source>
</evidence>
<name>A0A1X9LJ10_9MICO</name>
<dbReference type="InterPro" id="IPR036188">
    <property type="entry name" value="FAD/NAD-bd_sf"/>
</dbReference>
<evidence type="ECO:0000259" key="5">
    <source>
        <dbReference type="Pfam" id="PF01266"/>
    </source>
</evidence>
<accession>A0A1X9LJ10</accession>
<dbReference type="SUPFAM" id="SSF54373">
    <property type="entry name" value="FAD-linked reductases, C-terminal domain"/>
    <property type="match status" value="1"/>
</dbReference>
<dbReference type="RefSeq" id="WP_085019313.1">
    <property type="nucleotide sequence ID" value="NZ_BMHD01000001.1"/>
</dbReference>
<dbReference type="Gene3D" id="3.50.50.60">
    <property type="entry name" value="FAD/NAD(P)-binding domain"/>
    <property type="match status" value="1"/>
</dbReference>
<dbReference type="KEGG" id="cphy:B5808_08105"/>
<dbReference type="GO" id="GO:0050660">
    <property type="term" value="F:flavin adenine dinucleotide binding"/>
    <property type="evidence" value="ECO:0007669"/>
    <property type="project" value="InterPro"/>
</dbReference>
<evidence type="ECO:0000256" key="3">
    <source>
        <dbReference type="ARBA" id="ARBA00022827"/>
    </source>
</evidence>
<dbReference type="PANTHER" id="PTHR10961:SF7">
    <property type="entry name" value="FAD DEPENDENT OXIDOREDUCTASE DOMAIN-CONTAINING PROTEIN"/>
    <property type="match status" value="1"/>
</dbReference>
<dbReference type="AlphaFoldDB" id="A0A1X9LJ10"/>
<protein>
    <recommendedName>
        <fullName evidence="5">FAD dependent oxidoreductase domain-containing protein</fullName>
    </recommendedName>
</protein>
<keyword evidence="7" id="KW-1185">Reference proteome</keyword>
<keyword evidence="2" id="KW-0285">Flavoprotein</keyword>
<dbReference type="STRING" id="1619308.B5808_08105"/>
<evidence type="ECO:0000256" key="4">
    <source>
        <dbReference type="ARBA" id="ARBA00023002"/>
    </source>
</evidence>
<dbReference type="Pfam" id="PF01266">
    <property type="entry name" value="DAO"/>
    <property type="match status" value="1"/>
</dbReference>
<evidence type="ECO:0000313" key="6">
    <source>
        <dbReference type="EMBL" id="ARJ05175.1"/>
    </source>
</evidence>
<dbReference type="EMBL" id="CP020715">
    <property type="protein sequence ID" value="ARJ05175.1"/>
    <property type="molecule type" value="Genomic_DNA"/>
</dbReference>
<dbReference type="Proteomes" id="UP000192775">
    <property type="component" value="Chromosome"/>
</dbReference>
<keyword evidence="4" id="KW-0560">Oxidoreductase</keyword>
<dbReference type="InterPro" id="IPR045170">
    <property type="entry name" value="MTOX"/>
</dbReference>
<feature type="domain" description="FAD dependent oxidoreductase" evidence="5">
    <location>
        <begin position="6"/>
        <end position="364"/>
    </location>
</feature>
<dbReference type="InterPro" id="IPR006076">
    <property type="entry name" value="FAD-dep_OxRdtase"/>
</dbReference>
<evidence type="ECO:0000313" key="7">
    <source>
        <dbReference type="Proteomes" id="UP000192775"/>
    </source>
</evidence>
<dbReference type="GO" id="GO:0008115">
    <property type="term" value="F:sarcosine oxidase activity"/>
    <property type="evidence" value="ECO:0007669"/>
    <property type="project" value="TreeGrafter"/>
</dbReference>
<sequence length="384" mass="41715">MATRVDVIVVGGGAMGSAAAWHLAGRGHDVLLLERFAPDSPRRASHGESRNFNPGYVDQTYLGMLRESLPLWRELEAESGLTLLERNGIVHHGAYPDLDGAAERLPRFGFEVERLAPDEAADRWPGMRFDREVLHIPDAGRLRAASALSALQGSAVRHGAVIRHHAKVQRIRVLGDDRAAVEVVPVDDDDEVTGAVESVEASSVVVATGAWTSRLVGRLVSLPSLVVTREQPMVFDAVGTARWPGFNHWPEEGGRRYRGWRGVVYGGPEGGGVKAGWNAAGRVVDPDSLNPRPDPRQRVALQRYVREWLPGADPDVFVEDGCTYTTTPDSNFIVDRIGPLVVGAGFSGHGFKFTPVVGRLLADLVEGRRAPALFSLRAEQRVAS</sequence>
<proteinExistence type="predicted"/>
<comment type="cofactor">
    <cofactor evidence="1">
        <name>FAD</name>
        <dbReference type="ChEBI" id="CHEBI:57692"/>
    </cofactor>
</comment>
<dbReference type="Gene3D" id="3.30.9.10">
    <property type="entry name" value="D-Amino Acid Oxidase, subunit A, domain 2"/>
    <property type="match status" value="1"/>
</dbReference>
<dbReference type="PANTHER" id="PTHR10961">
    <property type="entry name" value="PEROXISOMAL SARCOSINE OXIDASE"/>
    <property type="match status" value="1"/>
</dbReference>
<evidence type="ECO:0000256" key="1">
    <source>
        <dbReference type="ARBA" id="ARBA00001974"/>
    </source>
</evidence>
<dbReference type="SUPFAM" id="SSF51905">
    <property type="entry name" value="FAD/NAD(P)-binding domain"/>
    <property type="match status" value="1"/>
</dbReference>
<gene>
    <name evidence="6" type="ORF">B5808_08105</name>
</gene>
<organism evidence="6 7">
    <name type="scientific">Cnuibacter physcomitrellae</name>
    <dbReference type="NCBI Taxonomy" id="1619308"/>
    <lineage>
        <taxon>Bacteria</taxon>
        <taxon>Bacillati</taxon>
        <taxon>Actinomycetota</taxon>
        <taxon>Actinomycetes</taxon>
        <taxon>Micrococcales</taxon>
        <taxon>Microbacteriaceae</taxon>
        <taxon>Cnuibacter</taxon>
    </lineage>
</organism>
<reference evidence="6 7" key="1">
    <citation type="submission" date="2017-04" db="EMBL/GenBank/DDBJ databases">
        <authorList>
            <person name="Afonso C.L."/>
            <person name="Miller P.J."/>
            <person name="Scott M.A."/>
            <person name="Spackman E."/>
            <person name="Goraichik I."/>
            <person name="Dimitrov K.M."/>
            <person name="Suarez D.L."/>
            <person name="Swayne D.E."/>
        </authorList>
    </citation>
    <scope>NUCLEOTIDE SEQUENCE [LARGE SCALE GENOMIC DNA]</scope>
    <source>
        <strain evidence="7">XA(T)</strain>
    </source>
</reference>